<keyword evidence="3" id="KW-1185">Reference proteome</keyword>
<dbReference type="Proteomes" id="UP000646523">
    <property type="component" value="Unassembled WGS sequence"/>
</dbReference>
<gene>
    <name evidence="2" type="ORF">GCM10012289_70120</name>
</gene>
<dbReference type="RefSeq" id="WP_189128528.1">
    <property type="nucleotide sequence ID" value="NZ_BMNH01000036.1"/>
</dbReference>
<evidence type="ECO:0000256" key="1">
    <source>
        <dbReference type="SAM" id="MobiDB-lite"/>
    </source>
</evidence>
<feature type="compositionally biased region" description="Low complexity" evidence="1">
    <location>
        <begin position="236"/>
        <end position="255"/>
    </location>
</feature>
<dbReference type="EMBL" id="BMNH01000036">
    <property type="protein sequence ID" value="GGO81350.1"/>
    <property type="molecule type" value="Genomic_DNA"/>
</dbReference>
<organism evidence="2 3">
    <name type="scientific">Nonomuraea cavernae</name>
    <dbReference type="NCBI Taxonomy" id="2045107"/>
    <lineage>
        <taxon>Bacteria</taxon>
        <taxon>Bacillati</taxon>
        <taxon>Actinomycetota</taxon>
        <taxon>Actinomycetes</taxon>
        <taxon>Streptosporangiales</taxon>
        <taxon>Streptosporangiaceae</taxon>
        <taxon>Nonomuraea</taxon>
    </lineage>
</organism>
<reference evidence="2" key="2">
    <citation type="submission" date="2020-09" db="EMBL/GenBank/DDBJ databases">
        <authorList>
            <person name="Sun Q."/>
            <person name="Zhou Y."/>
        </authorList>
    </citation>
    <scope>NUCLEOTIDE SEQUENCE</scope>
    <source>
        <strain evidence="2">CGMCC 4.7368</strain>
    </source>
</reference>
<comment type="caution">
    <text evidence="2">The sequence shown here is derived from an EMBL/GenBank/DDBJ whole genome shotgun (WGS) entry which is preliminary data.</text>
</comment>
<proteinExistence type="predicted"/>
<feature type="compositionally biased region" description="Polar residues" evidence="1">
    <location>
        <begin position="218"/>
        <end position="229"/>
    </location>
</feature>
<accession>A0A917ZDI6</accession>
<evidence type="ECO:0000313" key="2">
    <source>
        <dbReference type="EMBL" id="GGO81350.1"/>
    </source>
</evidence>
<feature type="region of interest" description="Disordered" evidence="1">
    <location>
        <begin position="158"/>
        <end position="260"/>
    </location>
</feature>
<protein>
    <submittedName>
        <fullName evidence="2">Uncharacterized protein</fullName>
    </submittedName>
</protein>
<sequence>MNKVRKFFQAMTRREKRFAAAGIVVALVVCVPVMAVAEPGLVHGSAPGEPVDPGVEQALAVERGDSCRDMLPDDTPTFVVCRWLSAPQDAADVASFWMTDDGARLEQAQPLPPRYVRCNQPTDLSKTTACKGGQTNCAQQPDGWYKCRNMATGTITFERTVNGERQIRTTAPTASTGPSSSVTPRARPTKMSSTSSPPATLTIAPSAIAPPASDTSPGQPSTRPDQSQAPRPDQQPTTATTPSATPTSSGAAPPSDQAGDPVAAAITAARTARLRIWIESDLADDFKAGQAQFRAALRTLINAASRPGVIGIKFADNLGYTSFTSEDEIKDFLRQASGALRAALPGKRLAIGVVVPELGCGAAAGCVAAMRAKAPLATKKLVERYIKTSAVEQVYVSNGLFASAYRQHQLRDPKTGKQQPVTPAVATRAQWLSIKALGWDTLAQISSREYGLAHSGPAAPWDDAQATAQINAYIGTVIGVGAPTVTLWGHNAVDGGRTYRLLDADLAMNPMWSQLIRQQLRERLSVVFDPRSTELGIHQDIAALGKAASEIFIVV</sequence>
<reference evidence="2" key="1">
    <citation type="journal article" date="2014" name="Int. J. Syst. Evol. Microbiol.">
        <title>Complete genome sequence of Corynebacterium casei LMG S-19264T (=DSM 44701T), isolated from a smear-ripened cheese.</title>
        <authorList>
            <consortium name="US DOE Joint Genome Institute (JGI-PGF)"/>
            <person name="Walter F."/>
            <person name="Albersmeier A."/>
            <person name="Kalinowski J."/>
            <person name="Ruckert C."/>
        </authorList>
    </citation>
    <scope>NUCLEOTIDE SEQUENCE</scope>
    <source>
        <strain evidence="2">CGMCC 4.7368</strain>
    </source>
</reference>
<evidence type="ECO:0000313" key="3">
    <source>
        <dbReference type="Proteomes" id="UP000646523"/>
    </source>
</evidence>
<name>A0A917ZDI6_9ACTN</name>
<dbReference type="AlphaFoldDB" id="A0A917ZDI6"/>
<feature type="compositionally biased region" description="Low complexity" evidence="1">
    <location>
        <begin position="169"/>
        <end position="184"/>
    </location>
</feature>
<feature type="compositionally biased region" description="Low complexity" evidence="1">
    <location>
        <begin position="192"/>
        <end position="217"/>
    </location>
</feature>